<evidence type="ECO:0000313" key="1">
    <source>
        <dbReference type="EMBL" id="KAH7314525.1"/>
    </source>
</evidence>
<keyword evidence="2" id="KW-1185">Reference proteome</keyword>
<dbReference type="Proteomes" id="UP000825935">
    <property type="component" value="Chromosome 21"/>
</dbReference>
<protein>
    <submittedName>
        <fullName evidence="1">Uncharacterized protein</fullName>
    </submittedName>
</protein>
<comment type="caution">
    <text evidence="1">The sequence shown here is derived from an EMBL/GenBank/DDBJ whole genome shotgun (WGS) entry which is preliminary data.</text>
</comment>
<proteinExistence type="predicted"/>
<reference evidence="1" key="1">
    <citation type="submission" date="2021-08" db="EMBL/GenBank/DDBJ databases">
        <title>WGS assembly of Ceratopteris richardii.</title>
        <authorList>
            <person name="Marchant D.B."/>
            <person name="Chen G."/>
            <person name="Jenkins J."/>
            <person name="Shu S."/>
            <person name="Leebens-Mack J."/>
            <person name="Grimwood J."/>
            <person name="Schmutz J."/>
            <person name="Soltis P."/>
            <person name="Soltis D."/>
            <person name="Chen Z.-H."/>
        </authorList>
    </citation>
    <scope>NUCLEOTIDE SEQUENCE</scope>
    <source>
        <strain evidence="1">Whitten #5841</strain>
        <tissue evidence="1">Leaf</tissue>
    </source>
</reference>
<dbReference type="EMBL" id="CM035426">
    <property type="protein sequence ID" value="KAH7314525.1"/>
    <property type="molecule type" value="Genomic_DNA"/>
</dbReference>
<organism evidence="1 2">
    <name type="scientific">Ceratopteris richardii</name>
    <name type="common">Triangle waterfern</name>
    <dbReference type="NCBI Taxonomy" id="49495"/>
    <lineage>
        <taxon>Eukaryota</taxon>
        <taxon>Viridiplantae</taxon>
        <taxon>Streptophyta</taxon>
        <taxon>Embryophyta</taxon>
        <taxon>Tracheophyta</taxon>
        <taxon>Polypodiopsida</taxon>
        <taxon>Polypodiidae</taxon>
        <taxon>Polypodiales</taxon>
        <taxon>Pteridineae</taxon>
        <taxon>Pteridaceae</taxon>
        <taxon>Parkerioideae</taxon>
        <taxon>Ceratopteris</taxon>
    </lineage>
</organism>
<evidence type="ECO:0000313" key="2">
    <source>
        <dbReference type="Proteomes" id="UP000825935"/>
    </source>
</evidence>
<sequence>MNLSIRVVGTDNDPLDQRVYCKALITHGECLLNGQSAYPTNISTFNGESLHGKSGLMVDYSLSKIKVEGSSPFFCLWNCGLWLKCLIIMELLLKVSPTNDVVS</sequence>
<dbReference type="AlphaFoldDB" id="A0A8T2S790"/>
<gene>
    <name evidence="1" type="ORF">KP509_21G006400</name>
</gene>
<accession>A0A8T2S790</accession>
<name>A0A8T2S790_CERRI</name>